<evidence type="ECO:0000313" key="3">
    <source>
        <dbReference type="Proteomes" id="UP000401081"/>
    </source>
</evidence>
<protein>
    <submittedName>
        <fullName evidence="2">Uncharacterized protein</fullName>
    </submittedName>
</protein>
<evidence type="ECO:0000313" key="2">
    <source>
        <dbReference type="EMBL" id="VFS85276.1"/>
    </source>
</evidence>
<keyword evidence="3" id="KW-1185">Reference proteome</keyword>
<dbReference type="Proteomes" id="UP001276300">
    <property type="component" value="Unassembled WGS sequence"/>
</dbReference>
<organism evidence="2 3">
    <name type="scientific">Kluyvera cryocrescens</name>
    <name type="common">Kluyvera citrophila</name>
    <dbReference type="NCBI Taxonomy" id="580"/>
    <lineage>
        <taxon>Bacteria</taxon>
        <taxon>Pseudomonadati</taxon>
        <taxon>Pseudomonadota</taxon>
        <taxon>Gammaproteobacteria</taxon>
        <taxon>Enterobacterales</taxon>
        <taxon>Enterobacteriaceae</taxon>
        <taxon>Kluyvera</taxon>
    </lineage>
</organism>
<dbReference type="RefSeq" id="WP_061283451.1">
    <property type="nucleotide sequence ID" value="NZ_CALMQG010000066.1"/>
</dbReference>
<dbReference type="STRING" id="580.GCA_001266615_02587"/>
<reference evidence="2 3" key="1">
    <citation type="submission" date="2019-03" db="EMBL/GenBank/DDBJ databases">
        <authorList>
            <consortium name="Pathogen Informatics"/>
        </authorList>
    </citation>
    <scope>NUCLEOTIDE SEQUENCE [LARGE SCALE GENOMIC DNA]</scope>
    <source>
        <strain evidence="2 3">NCTC12993</strain>
    </source>
</reference>
<gene>
    <name evidence="2" type="ORF">NCTC12993_06597</name>
    <name evidence="1" type="ORF">QWU01_21375</name>
</gene>
<evidence type="ECO:0000313" key="1">
    <source>
        <dbReference type="EMBL" id="MDW3779357.1"/>
    </source>
</evidence>
<dbReference type="GeneID" id="99778486"/>
<dbReference type="Proteomes" id="UP000401081">
    <property type="component" value="Unassembled WGS sequence"/>
</dbReference>
<sequence length="121" mass="13659">MTPYLHQTPNRIRIRSSWIQRHPQEVSRLIETLRAREGIHEIVHRLYAGSVAINFDSSRVSSSELLTQLEQAQWLSSQKDKSYIENTLRVGAGHLLKTLAFGALKRTVGGPVVSIVSVLTR</sequence>
<dbReference type="OrthoDB" id="6630204at2"/>
<accession>A0A2X3DQ06</accession>
<reference evidence="1" key="2">
    <citation type="journal article" date="2023" name="J Glob Antimicrob Resist">
        <title>Emergence of NDM-1 and KPC-3 carbapenemases in Kluyvera cryocrescens: Investigating genetic heterogeneity and acquisition routes of blaNDM-1 in Enterobacterales species in Portugal.</title>
        <authorList>
            <person name="Loiodice M."/>
            <person name="Ribeiro M."/>
            <person name="Peixe L."/>
            <person name="Novais A."/>
        </authorList>
    </citation>
    <scope>NUCLEOTIDE SEQUENCE</scope>
    <source>
        <strain evidence="1">K629</strain>
    </source>
</reference>
<proteinExistence type="predicted"/>
<name>A0A2X3DQ06_KLUCR</name>
<dbReference type="AlphaFoldDB" id="A0A2X3DQ06"/>
<dbReference type="EMBL" id="CAADJD010000026">
    <property type="protein sequence ID" value="VFS85276.1"/>
    <property type="molecule type" value="Genomic_DNA"/>
</dbReference>
<dbReference type="EMBL" id="JAUEQX010000020">
    <property type="protein sequence ID" value="MDW3779357.1"/>
    <property type="molecule type" value="Genomic_DNA"/>
</dbReference>